<evidence type="ECO:0000259" key="1">
    <source>
        <dbReference type="Pfam" id="PF08818"/>
    </source>
</evidence>
<sequence>MNGHDPRVDAYIAQAAPFARPILERPRAAVHAACPDATETIKWRMPFFEYRGRPPCRLAAFKQHCSFGFWQDGGDADEAGTPGRLASLDDLPPQATLVALVRKAAARGEAATKAKRPAAPKPPPAVPQDLAAALARRQHAAARMTWEAFTPGMRREYVEWIGEARTEPTRQKRLATTPEWLAEGKQRNWKYRKQ</sequence>
<gene>
    <name evidence="2" type="ORF">C7456_106180</name>
</gene>
<proteinExistence type="predicted"/>
<accession>A0A316I4T4</accession>
<keyword evidence="3" id="KW-1185">Reference proteome</keyword>
<dbReference type="InterPro" id="IPR014922">
    <property type="entry name" value="YdhG-like"/>
</dbReference>
<evidence type="ECO:0000313" key="2">
    <source>
        <dbReference type="EMBL" id="PWK87687.1"/>
    </source>
</evidence>
<dbReference type="Proteomes" id="UP000245812">
    <property type="component" value="Unassembled WGS sequence"/>
</dbReference>
<dbReference type="AlphaFoldDB" id="A0A316I4T4"/>
<organism evidence="2 3">
    <name type="scientific">Fulvimonas soli</name>
    <dbReference type="NCBI Taxonomy" id="155197"/>
    <lineage>
        <taxon>Bacteria</taxon>
        <taxon>Pseudomonadati</taxon>
        <taxon>Pseudomonadota</taxon>
        <taxon>Gammaproteobacteria</taxon>
        <taxon>Lysobacterales</taxon>
        <taxon>Rhodanobacteraceae</taxon>
        <taxon>Fulvimonas</taxon>
    </lineage>
</organism>
<dbReference type="RefSeq" id="WP_109723503.1">
    <property type="nucleotide sequence ID" value="NZ_MSZV01000004.1"/>
</dbReference>
<dbReference type="EMBL" id="QGHC01000006">
    <property type="protein sequence ID" value="PWK87687.1"/>
    <property type="molecule type" value="Genomic_DNA"/>
</dbReference>
<dbReference type="Pfam" id="PF13376">
    <property type="entry name" value="OmdA"/>
    <property type="match status" value="1"/>
</dbReference>
<evidence type="ECO:0000313" key="3">
    <source>
        <dbReference type="Proteomes" id="UP000245812"/>
    </source>
</evidence>
<reference evidence="2 3" key="1">
    <citation type="submission" date="2018-05" db="EMBL/GenBank/DDBJ databases">
        <title>Genomic Encyclopedia of Type Strains, Phase IV (KMG-IV): sequencing the most valuable type-strain genomes for metagenomic binning, comparative biology and taxonomic classification.</title>
        <authorList>
            <person name="Goeker M."/>
        </authorList>
    </citation>
    <scope>NUCLEOTIDE SEQUENCE [LARGE SCALE GENOMIC DNA]</scope>
    <source>
        <strain evidence="2 3">DSM 14263</strain>
    </source>
</reference>
<name>A0A316I4T4_9GAMM</name>
<protein>
    <submittedName>
        <fullName evidence="2">Uncharacterized protein YdeI (YjbR/CyaY-like superfamily)</fullName>
    </submittedName>
</protein>
<feature type="domain" description="YdhG-like" evidence="1">
    <location>
        <begin position="20"/>
        <end position="104"/>
    </location>
</feature>
<dbReference type="Gene3D" id="3.90.1150.200">
    <property type="match status" value="1"/>
</dbReference>
<comment type="caution">
    <text evidence="2">The sequence shown here is derived from an EMBL/GenBank/DDBJ whole genome shotgun (WGS) entry which is preliminary data.</text>
</comment>
<dbReference type="Pfam" id="PF08818">
    <property type="entry name" value="DUF1801"/>
    <property type="match status" value="1"/>
</dbReference>
<dbReference type="SUPFAM" id="SSF159888">
    <property type="entry name" value="YdhG-like"/>
    <property type="match status" value="1"/>
</dbReference>
<dbReference type="OrthoDB" id="7619808at2"/>